<evidence type="ECO:0000313" key="2">
    <source>
        <dbReference type="EMBL" id="KIJ22716.1"/>
    </source>
</evidence>
<evidence type="ECO:0000313" key="3">
    <source>
        <dbReference type="Proteomes" id="UP000054279"/>
    </source>
</evidence>
<gene>
    <name evidence="2" type="ORF">M422DRAFT_276820</name>
</gene>
<dbReference type="EMBL" id="KN837992">
    <property type="protein sequence ID" value="KIJ22716.1"/>
    <property type="molecule type" value="Genomic_DNA"/>
</dbReference>
<feature type="compositionally biased region" description="Basic residues" evidence="1">
    <location>
        <begin position="129"/>
        <end position="138"/>
    </location>
</feature>
<reference evidence="2 3" key="1">
    <citation type="submission" date="2014-06" db="EMBL/GenBank/DDBJ databases">
        <title>Evolutionary Origins and Diversification of the Mycorrhizal Mutualists.</title>
        <authorList>
            <consortium name="DOE Joint Genome Institute"/>
            <consortium name="Mycorrhizal Genomics Consortium"/>
            <person name="Kohler A."/>
            <person name="Kuo A."/>
            <person name="Nagy L.G."/>
            <person name="Floudas D."/>
            <person name="Copeland A."/>
            <person name="Barry K.W."/>
            <person name="Cichocki N."/>
            <person name="Veneault-Fourrey C."/>
            <person name="LaButti K."/>
            <person name="Lindquist E.A."/>
            <person name="Lipzen A."/>
            <person name="Lundell T."/>
            <person name="Morin E."/>
            <person name="Murat C."/>
            <person name="Riley R."/>
            <person name="Ohm R."/>
            <person name="Sun H."/>
            <person name="Tunlid A."/>
            <person name="Henrissat B."/>
            <person name="Grigoriev I.V."/>
            <person name="Hibbett D.S."/>
            <person name="Martin F."/>
        </authorList>
    </citation>
    <scope>NUCLEOTIDE SEQUENCE [LARGE SCALE GENOMIC DNA]</scope>
    <source>
        <strain evidence="2 3">SS14</strain>
    </source>
</reference>
<feature type="region of interest" description="Disordered" evidence="1">
    <location>
        <begin position="169"/>
        <end position="221"/>
    </location>
</feature>
<protein>
    <submittedName>
        <fullName evidence="2">Uncharacterized protein</fullName>
    </submittedName>
</protein>
<sequence length="312" mass="35433">MPINGKSAENNPASGYNSDNPNIHRRNRVFHVDNDGFSHIRIRNRSPNETNNAVSQNSNSTSYRNRFAPLEGLKEPNGVDIAYANMMREIMSNMDNETRRKIEERAHRMARISPGETTTSNTRLNERKARSKRHRSRSKMTMNDNQSDIESWRANVTDYAPRIENRFIPVHRDSSNPENIPGELKIPRSSKRSIPGEENIPRDSKRSSIDSEHTITRHSRETLTGNEHIFLSGADILSTPRATVNSIHTLSSTTLHGRNYIPESSLLNSIVEEPTIKDTTQQGNFSKSGLKIAAPERYDGRTDLDAFEQWGL</sequence>
<evidence type="ECO:0000256" key="1">
    <source>
        <dbReference type="SAM" id="MobiDB-lite"/>
    </source>
</evidence>
<proteinExistence type="predicted"/>
<dbReference type="Proteomes" id="UP000054279">
    <property type="component" value="Unassembled WGS sequence"/>
</dbReference>
<organism evidence="2 3">
    <name type="scientific">Sphaerobolus stellatus (strain SS14)</name>
    <dbReference type="NCBI Taxonomy" id="990650"/>
    <lineage>
        <taxon>Eukaryota</taxon>
        <taxon>Fungi</taxon>
        <taxon>Dikarya</taxon>
        <taxon>Basidiomycota</taxon>
        <taxon>Agaricomycotina</taxon>
        <taxon>Agaricomycetes</taxon>
        <taxon>Phallomycetidae</taxon>
        <taxon>Geastrales</taxon>
        <taxon>Sphaerobolaceae</taxon>
        <taxon>Sphaerobolus</taxon>
    </lineage>
</organism>
<dbReference type="HOGENOM" id="CLU_891898_0_0_1"/>
<feature type="region of interest" description="Disordered" evidence="1">
    <location>
        <begin position="115"/>
        <end position="143"/>
    </location>
</feature>
<accession>A0A0C9UB16</accession>
<dbReference type="AlphaFoldDB" id="A0A0C9UB16"/>
<name>A0A0C9UB16_SPHS4</name>
<feature type="region of interest" description="Disordered" evidence="1">
    <location>
        <begin position="1"/>
        <end position="25"/>
    </location>
</feature>
<feature type="compositionally biased region" description="Polar residues" evidence="1">
    <location>
        <begin position="7"/>
        <end position="21"/>
    </location>
</feature>
<keyword evidence="3" id="KW-1185">Reference proteome</keyword>
<feature type="compositionally biased region" description="Basic and acidic residues" evidence="1">
    <location>
        <begin position="199"/>
        <end position="221"/>
    </location>
</feature>
<feature type="compositionally biased region" description="Polar residues" evidence="1">
    <location>
        <begin position="45"/>
        <end position="63"/>
    </location>
</feature>
<feature type="region of interest" description="Disordered" evidence="1">
    <location>
        <begin position="42"/>
        <end position="63"/>
    </location>
</feature>